<dbReference type="InterPro" id="IPR009729">
    <property type="entry name" value="Gal-3-0_sulfotransfrase"/>
</dbReference>
<keyword evidence="12" id="KW-1185">Reference proteome</keyword>
<dbReference type="EMBL" id="OV696687">
    <property type="protein sequence ID" value="CAH1253390.1"/>
    <property type="molecule type" value="Genomic_DNA"/>
</dbReference>
<evidence type="ECO:0000313" key="11">
    <source>
        <dbReference type="EMBL" id="CAH1253390.1"/>
    </source>
</evidence>
<evidence type="ECO:0000256" key="1">
    <source>
        <dbReference type="ARBA" id="ARBA00004323"/>
    </source>
</evidence>
<feature type="transmembrane region" description="Helical" evidence="10">
    <location>
        <begin position="14"/>
        <end position="33"/>
    </location>
</feature>
<dbReference type="PANTHER" id="PTHR14647:SF87">
    <property type="entry name" value="PUTATIVE-RELATED"/>
    <property type="match status" value="1"/>
</dbReference>
<sequence>MMEGTVRTGVPRKLCKLFVVVTFISVGLCYLLATVSDYKSPLPFKPSSQKMPNRGLFGGHDKEVCDKKLNYMFVKVHKAGSTTTTCILQRFAYENDLTVALPMKGHANIGWPHFFKREDIIPSADGTFNVLVDHVVYHKELLHHILPADTVYFATLRHPLSHLKSVFNWYHLTTRFHGLDREHPLRSFLENPTKFEIPYLTKGRAFFSYTKNYMAFDLGFPIGLSDSKSAVDEFVSRLSKDIHLVLILEYYNESLVLLRRIMCWKLKDILYDLQPKNIRTYNKTSENFTRLVAMHRQWSNVDYQLYDYFNATLWDKIKQEGGDFHQEVDHFQKVLQSTATYCAEATQDKHEINSTFAKLTIPVSAWNDEFDIDPHFCFKLKMHRWDWDFVFHKKQKLPWNVSDAVRESIHSPGLRVLNEYLVREIFNIIK</sequence>
<keyword evidence="3" id="KW-0808">Transferase</keyword>
<dbReference type="AlphaFoldDB" id="A0A8J9ZHI8"/>
<name>A0A8J9ZHI8_BRALA</name>
<dbReference type="Gene3D" id="3.40.50.300">
    <property type="entry name" value="P-loop containing nucleotide triphosphate hydrolases"/>
    <property type="match status" value="1"/>
</dbReference>
<dbReference type="Proteomes" id="UP000838412">
    <property type="component" value="Chromosome 2"/>
</dbReference>
<evidence type="ECO:0000256" key="5">
    <source>
        <dbReference type="ARBA" id="ARBA00022968"/>
    </source>
</evidence>
<evidence type="ECO:0000256" key="6">
    <source>
        <dbReference type="ARBA" id="ARBA00022989"/>
    </source>
</evidence>
<gene>
    <name evidence="11" type="primary">GAL3ST1</name>
    <name evidence="11" type="ORF">BLAG_LOCUS13190</name>
</gene>
<dbReference type="Pfam" id="PF06990">
    <property type="entry name" value="Gal-3-0_sulfotr"/>
    <property type="match status" value="1"/>
</dbReference>
<reference evidence="11" key="1">
    <citation type="submission" date="2022-01" db="EMBL/GenBank/DDBJ databases">
        <authorList>
            <person name="Braso-Vives M."/>
        </authorList>
    </citation>
    <scope>NUCLEOTIDE SEQUENCE</scope>
</reference>
<evidence type="ECO:0000256" key="4">
    <source>
        <dbReference type="ARBA" id="ARBA00022692"/>
    </source>
</evidence>
<keyword evidence="6 10" id="KW-1133">Transmembrane helix</keyword>
<comment type="similarity">
    <text evidence="2">Belongs to the galactose-3-O-sulfotransferase family.</text>
</comment>
<organism evidence="11 12">
    <name type="scientific">Branchiostoma lanceolatum</name>
    <name type="common">Common lancelet</name>
    <name type="synonym">Amphioxus lanceolatum</name>
    <dbReference type="NCBI Taxonomy" id="7740"/>
    <lineage>
        <taxon>Eukaryota</taxon>
        <taxon>Metazoa</taxon>
        <taxon>Chordata</taxon>
        <taxon>Cephalochordata</taxon>
        <taxon>Leptocardii</taxon>
        <taxon>Amphioxiformes</taxon>
        <taxon>Branchiostomatidae</taxon>
        <taxon>Branchiostoma</taxon>
    </lineage>
</organism>
<keyword evidence="4 10" id="KW-0812">Transmembrane</keyword>
<dbReference type="PANTHER" id="PTHR14647">
    <property type="entry name" value="GALACTOSE-3-O-SULFOTRANSFERASE"/>
    <property type="match status" value="1"/>
</dbReference>
<dbReference type="GO" id="GO:0001733">
    <property type="term" value="F:galactosylceramide sulfotransferase activity"/>
    <property type="evidence" value="ECO:0007669"/>
    <property type="project" value="InterPro"/>
</dbReference>
<dbReference type="SUPFAM" id="SSF52540">
    <property type="entry name" value="P-loop containing nucleoside triphosphate hydrolases"/>
    <property type="match status" value="1"/>
</dbReference>
<evidence type="ECO:0000256" key="8">
    <source>
        <dbReference type="ARBA" id="ARBA00023136"/>
    </source>
</evidence>
<proteinExistence type="inferred from homology"/>
<evidence type="ECO:0000256" key="9">
    <source>
        <dbReference type="ARBA" id="ARBA00023180"/>
    </source>
</evidence>
<keyword evidence="8 10" id="KW-0472">Membrane</keyword>
<dbReference type="GO" id="GO:0000139">
    <property type="term" value="C:Golgi membrane"/>
    <property type="evidence" value="ECO:0007669"/>
    <property type="project" value="UniProtKB-SubCell"/>
</dbReference>
<evidence type="ECO:0000313" key="12">
    <source>
        <dbReference type="Proteomes" id="UP000838412"/>
    </source>
</evidence>
<evidence type="ECO:0000256" key="2">
    <source>
        <dbReference type="ARBA" id="ARBA00008124"/>
    </source>
</evidence>
<evidence type="ECO:0000256" key="10">
    <source>
        <dbReference type="SAM" id="Phobius"/>
    </source>
</evidence>
<evidence type="ECO:0000256" key="3">
    <source>
        <dbReference type="ARBA" id="ARBA00022679"/>
    </source>
</evidence>
<accession>A0A8J9ZHI8</accession>
<dbReference type="GO" id="GO:0009247">
    <property type="term" value="P:glycolipid biosynthetic process"/>
    <property type="evidence" value="ECO:0007669"/>
    <property type="project" value="InterPro"/>
</dbReference>
<keyword evidence="7" id="KW-0333">Golgi apparatus</keyword>
<comment type="subcellular location">
    <subcellularLocation>
        <location evidence="1">Golgi apparatus membrane</location>
        <topology evidence="1">Single-pass type II membrane protein</topology>
    </subcellularLocation>
</comment>
<evidence type="ECO:0000256" key="7">
    <source>
        <dbReference type="ARBA" id="ARBA00023034"/>
    </source>
</evidence>
<dbReference type="InterPro" id="IPR027417">
    <property type="entry name" value="P-loop_NTPase"/>
</dbReference>
<dbReference type="OrthoDB" id="514299at2759"/>
<protein>
    <submittedName>
        <fullName evidence="11">GAL3ST1 protein</fullName>
    </submittedName>
</protein>
<keyword evidence="9" id="KW-0325">Glycoprotein</keyword>
<keyword evidence="5" id="KW-0735">Signal-anchor</keyword>